<dbReference type="PRINTS" id="PR01415">
    <property type="entry name" value="ANKYRIN"/>
</dbReference>
<dbReference type="InterPro" id="IPR036770">
    <property type="entry name" value="Ankyrin_rpt-contain_sf"/>
</dbReference>
<protein>
    <recommendedName>
        <fullName evidence="6">Ankyrin repeat protein</fullName>
    </recommendedName>
</protein>
<reference evidence="4 5" key="1">
    <citation type="submission" date="2024-08" db="EMBL/GenBank/DDBJ databases">
        <authorList>
            <person name="Cucini C."/>
            <person name="Frati F."/>
        </authorList>
    </citation>
    <scope>NUCLEOTIDE SEQUENCE [LARGE SCALE GENOMIC DNA]</scope>
</reference>
<name>A0ABP1S4A1_9HEXA</name>
<keyword evidence="1" id="KW-0677">Repeat</keyword>
<dbReference type="EMBL" id="CAXLJM020000151">
    <property type="protein sequence ID" value="CAL8143275.1"/>
    <property type="molecule type" value="Genomic_DNA"/>
</dbReference>
<dbReference type="Gene3D" id="1.25.40.20">
    <property type="entry name" value="Ankyrin repeat-containing domain"/>
    <property type="match status" value="2"/>
</dbReference>
<evidence type="ECO:0000313" key="4">
    <source>
        <dbReference type="EMBL" id="CAL8143275.1"/>
    </source>
</evidence>
<gene>
    <name evidence="4" type="ORF">ODALV1_LOCUS29416</name>
</gene>
<dbReference type="Pfam" id="PF12796">
    <property type="entry name" value="Ank_2"/>
    <property type="match status" value="1"/>
</dbReference>
<dbReference type="PANTHER" id="PTHR24123:SF33">
    <property type="entry name" value="PROTEIN HOS4"/>
    <property type="match status" value="1"/>
</dbReference>
<proteinExistence type="predicted"/>
<organism evidence="4 5">
    <name type="scientific">Orchesella dallaii</name>
    <dbReference type="NCBI Taxonomy" id="48710"/>
    <lineage>
        <taxon>Eukaryota</taxon>
        <taxon>Metazoa</taxon>
        <taxon>Ecdysozoa</taxon>
        <taxon>Arthropoda</taxon>
        <taxon>Hexapoda</taxon>
        <taxon>Collembola</taxon>
        <taxon>Entomobryomorpha</taxon>
        <taxon>Entomobryoidea</taxon>
        <taxon>Orchesellidae</taxon>
        <taxon>Orchesellinae</taxon>
        <taxon>Orchesella</taxon>
    </lineage>
</organism>
<sequence>MSPLEIASLDLSTEILSSVDLVLLAVRYSDVSTLSLVIDKFMENNNNSIPGIEYEVSLCIEEGIAYSITLLHVTVMRGDLEVVRMLINYYGFKEKLFGPEMKNLAHHCVVDTIDKENFRTFIQTPDIISNLVAVGSDVNATDSENRCILHLCAIYLTPKQYHQVVQLFHERADSEVFHLKDSDDRIPLHSAVHYIELLDSTLELFSNLNVDFNDVDANGDTVLNWAVRGFRSGRGLKGIAEAGAEISKKSRYGGIALHEAARCENITAIRYFVSHGCDVNTIDEMNDMVLHILLKGSTSHSQLYETIQVLIENGADVNAKDFQTPLSIALLKEKEIKLQKRSMELLQNARAWSTEPCKEIIL</sequence>
<accession>A0ABP1S4A1</accession>
<dbReference type="InterPro" id="IPR002110">
    <property type="entry name" value="Ankyrin_rpt"/>
</dbReference>
<dbReference type="InterPro" id="IPR051165">
    <property type="entry name" value="Multifunctional_ANK_Repeat"/>
</dbReference>
<evidence type="ECO:0008006" key="6">
    <source>
        <dbReference type="Google" id="ProtNLM"/>
    </source>
</evidence>
<dbReference type="PROSITE" id="PS50088">
    <property type="entry name" value="ANK_REPEAT"/>
    <property type="match status" value="1"/>
</dbReference>
<dbReference type="SMART" id="SM00248">
    <property type="entry name" value="ANK"/>
    <property type="match status" value="5"/>
</dbReference>
<keyword evidence="5" id="KW-1185">Reference proteome</keyword>
<evidence type="ECO:0000256" key="2">
    <source>
        <dbReference type="ARBA" id="ARBA00023043"/>
    </source>
</evidence>
<dbReference type="SUPFAM" id="SSF48403">
    <property type="entry name" value="Ankyrin repeat"/>
    <property type="match status" value="1"/>
</dbReference>
<comment type="caution">
    <text evidence="4">The sequence shown here is derived from an EMBL/GenBank/DDBJ whole genome shotgun (WGS) entry which is preliminary data.</text>
</comment>
<evidence type="ECO:0000313" key="5">
    <source>
        <dbReference type="Proteomes" id="UP001642540"/>
    </source>
</evidence>
<dbReference type="PROSITE" id="PS50297">
    <property type="entry name" value="ANK_REP_REGION"/>
    <property type="match status" value="1"/>
</dbReference>
<evidence type="ECO:0000256" key="3">
    <source>
        <dbReference type="PROSITE-ProRule" id="PRU00023"/>
    </source>
</evidence>
<keyword evidence="2 3" id="KW-0040">ANK repeat</keyword>
<feature type="repeat" description="ANK" evidence="3">
    <location>
        <begin position="252"/>
        <end position="284"/>
    </location>
</feature>
<dbReference type="PANTHER" id="PTHR24123">
    <property type="entry name" value="ANKYRIN REPEAT-CONTAINING"/>
    <property type="match status" value="1"/>
</dbReference>
<evidence type="ECO:0000256" key="1">
    <source>
        <dbReference type="ARBA" id="ARBA00022737"/>
    </source>
</evidence>
<dbReference type="Proteomes" id="UP001642540">
    <property type="component" value="Unassembled WGS sequence"/>
</dbReference>